<dbReference type="PANTHER" id="PTHR13131:SF5">
    <property type="entry name" value="CYSTINOSIN"/>
    <property type="match status" value="1"/>
</dbReference>
<feature type="transmembrane region" description="Helical" evidence="7">
    <location>
        <begin position="34"/>
        <end position="58"/>
    </location>
</feature>
<gene>
    <name evidence="8" type="ORF">AJ78_07054</name>
</gene>
<dbReference type="AlphaFoldDB" id="A0A1J9P8S7"/>
<evidence type="ECO:0000256" key="5">
    <source>
        <dbReference type="ARBA" id="ARBA00022989"/>
    </source>
</evidence>
<feature type="transmembrane region" description="Helical" evidence="7">
    <location>
        <begin position="164"/>
        <end position="184"/>
    </location>
</feature>
<keyword evidence="3 7" id="KW-0812">Transmembrane</keyword>
<dbReference type="Proteomes" id="UP000182235">
    <property type="component" value="Unassembled WGS sequence"/>
</dbReference>
<name>A0A1J9P8S7_9EURO</name>
<dbReference type="STRING" id="1447872.A0A1J9P8S7"/>
<keyword evidence="9" id="KW-1185">Reference proteome</keyword>
<evidence type="ECO:0000256" key="4">
    <source>
        <dbReference type="ARBA" id="ARBA00022737"/>
    </source>
</evidence>
<feature type="transmembrane region" description="Helical" evidence="7">
    <location>
        <begin position="122"/>
        <end position="144"/>
    </location>
</feature>
<keyword evidence="4" id="KW-0677">Repeat</keyword>
<organism evidence="8 9">
    <name type="scientific">Emergomyces pasteurianus Ep9510</name>
    <dbReference type="NCBI Taxonomy" id="1447872"/>
    <lineage>
        <taxon>Eukaryota</taxon>
        <taxon>Fungi</taxon>
        <taxon>Dikarya</taxon>
        <taxon>Ascomycota</taxon>
        <taxon>Pezizomycotina</taxon>
        <taxon>Eurotiomycetes</taxon>
        <taxon>Eurotiomycetidae</taxon>
        <taxon>Onygenales</taxon>
        <taxon>Ajellomycetaceae</taxon>
        <taxon>Emergomyces</taxon>
    </lineage>
</organism>
<dbReference type="VEuPathDB" id="FungiDB:AJ78_07054"/>
<dbReference type="SMART" id="SM00679">
    <property type="entry name" value="CTNS"/>
    <property type="match status" value="1"/>
</dbReference>
<protein>
    <recommendedName>
        <fullName evidence="10">Cystinosin</fullName>
    </recommendedName>
</protein>
<dbReference type="EMBL" id="LGRN01000419">
    <property type="protein sequence ID" value="OJD12322.1"/>
    <property type="molecule type" value="Genomic_DNA"/>
</dbReference>
<comment type="subcellular location">
    <subcellularLocation>
        <location evidence="1">Endomembrane system</location>
        <topology evidence="1">Multi-pass membrane protein</topology>
    </subcellularLocation>
</comment>
<evidence type="ECO:0008006" key="10">
    <source>
        <dbReference type="Google" id="ProtNLM"/>
    </source>
</evidence>
<dbReference type="InterPro" id="IPR005282">
    <property type="entry name" value="LC_transporter"/>
</dbReference>
<evidence type="ECO:0000256" key="7">
    <source>
        <dbReference type="SAM" id="Phobius"/>
    </source>
</evidence>
<keyword evidence="2" id="KW-0813">Transport</keyword>
<dbReference type="GO" id="GO:0005774">
    <property type="term" value="C:vacuolar membrane"/>
    <property type="evidence" value="ECO:0007669"/>
    <property type="project" value="TreeGrafter"/>
</dbReference>
<dbReference type="GO" id="GO:0015184">
    <property type="term" value="F:L-cystine transmembrane transporter activity"/>
    <property type="evidence" value="ECO:0007669"/>
    <property type="project" value="TreeGrafter"/>
</dbReference>
<evidence type="ECO:0000256" key="2">
    <source>
        <dbReference type="ARBA" id="ARBA00022448"/>
    </source>
</evidence>
<dbReference type="GO" id="GO:0000324">
    <property type="term" value="C:fungal-type vacuole"/>
    <property type="evidence" value="ECO:0007669"/>
    <property type="project" value="TreeGrafter"/>
</dbReference>
<keyword evidence="6 7" id="KW-0472">Membrane</keyword>
<proteinExistence type="predicted"/>
<dbReference type="OrthoDB" id="75720at2759"/>
<evidence type="ECO:0000256" key="3">
    <source>
        <dbReference type="ARBA" id="ARBA00022692"/>
    </source>
</evidence>
<evidence type="ECO:0000313" key="9">
    <source>
        <dbReference type="Proteomes" id="UP000182235"/>
    </source>
</evidence>
<comment type="caution">
    <text evidence="8">The sequence shown here is derived from an EMBL/GenBank/DDBJ whole genome shotgun (WGS) entry which is preliminary data.</text>
</comment>
<feature type="transmembrane region" description="Helical" evidence="7">
    <location>
        <begin position="70"/>
        <end position="90"/>
    </location>
</feature>
<evidence type="ECO:0000313" key="8">
    <source>
        <dbReference type="EMBL" id="OJD12322.1"/>
    </source>
</evidence>
<keyword evidence="5 7" id="KW-1133">Transmembrane helix</keyword>
<dbReference type="InterPro" id="IPR006603">
    <property type="entry name" value="PQ-loop_rpt"/>
</dbReference>
<evidence type="ECO:0000256" key="6">
    <source>
        <dbReference type="ARBA" id="ARBA00023136"/>
    </source>
</evidence>
<reference evidence="8 9" key="1">
    <citation type="submission" date="2015-07" db="EMBL/GenBank/DDBJ databases">
        <title>Emmonsia species relationships and genome sequence.</title>
        <authorList>
            <consortium name="The Broad Institute Genomics Platform"/>
            <person name="Cuomo C.A."/>
            <person name="Munoz J.F."/>
            <person name="Imamovic A."/>
            <person name="Priest M.E."/>
            <person name="Young S."/>
            <person name="Clay O.K."/>
            <person name="McEwen J.G."/>
        </authorList>
    </citation>
    <scope>NUCLEOTIDE SEQUENCE [LARGE SCALE GENOMIC DNA]</scope>
    <source>
        <strain evidence="8 9">UAMH 9510</strain>
    </source>
</reference>
<evidence type="ECO:0000256" key="1">
    <source>
        <dbReference type="ARBA" id="ARBA00004127"/>
    </source>
</evidence>
<dbReference type="GO" id="GO:0012505">
    <property type="term" value="C:endomembrane system"/>
    <property type="evidence" value="ECO:0007669"/>
    <property type="project" value="UniProtKB-SubCell"/>
</dbReference>
<dbReference type="Pfam" id="PF04193">
    <property type="entry name" value="PQ-loop"/>
    <property type="match status" value="1"/>
</dbReference>
<dbReference type="PANTHER" id="PTHR13131">
    <property type="entry name" value="CYSTINOSIN"/>
    <property type="match status" value="1"/>
</dbReference>
<sequence>MIYTASLLYSPLIRQQYAARHPISPEPSVRFNDLAFAVHAVILSSLVFSQFWPSIWGFKVSRYQRISRPIAGVFWGCLVAVGVLIVAIMARGTGNSLDPNDWAWIDVYIPQAWVNYKRKSTVGWSISAILFDFSGGVLSVLQLLMDSALEDDWSGITGNPIKLLLGNVSVFFDIIFMLQHYVIYRGTRAGGSNVSAFGNGVVGGNEDRNGDEDEEGVFAPLLGGRSGVGGISRSSAALR</sequence>
<dbReference type="Gene3D" id="1.20.1280.290">
    <property type="match status" value="1"/>
</dbReference>
<accession>A0A1J9P8S7</accession>